<proteinExistence type="predicted"/>
<dbReference type="AlphaFoldDB" id="A0A8S1LFU5"/>
<dbReference type="Proteomes" id="UP000688137">
    <property type="component" value="Unassembled WGS sequence"/>
</dbReference>
<protein>
    <submittedName>
        <fullName evidence="1">Uncharacterized protein</fullName>
    </submittedName>
</protein>
<evidence type="ECO:0000313" key="2">
    <source>
        <dbReference type="Proteomes" id="UP000688137"/>
    </source>
</evidence>
<evidence type="ECO:0000313" key="1">
    <source>
        <dbReference type="EMBL" id="CAD8065739.1"/>
    </source>
</evidence>
<dbReference type="EMBL" id="CAJJDM010000037">
    <property type="protein sequence ID" value="CAD8065739.1"/>
    <property type="molecule type" value="Genomic_DNA"/>
</dbReference>
<sequence length="472" mass="55795">MLNQKREIFRINIRQQKHQEIFQQKRILSQQKEQEYSFQQLIDAMDKAKIITLRNLDELNGYLQYFTQKKLTIEQILLIESNANSLMPILTNHIVYNVNDLTKEILTLLVNLTQFSEKISINLLKYSCSDCNIIQILSSLILNRIEVIETLNLLMNLWSNSNSHQIYDQNLIQTIDAFLDICISIKDNMKILLISKCLKNYLQNISDENIFEYEYLINIVRKLLNYGIQETSDFIDIQIEAYCSIVQVFNHNFIIQDLNMILNLLDYSMKKTELIEIVTRIFSYFSINEPDSFYEKLIISVIYFSKHIIKSSLNEQIPCILNLCSIIFHQQCEKNYNILWPFYNDNVIIMEIIRLQEDCQPRKIREASIRCIKILIENSNENQIQLLLFNKIHLKLIDLLNDFSLNSSSILFTLISLNNLIKIQRNKCSELLELQNLILLTKSKNKDIQKLTYEIIQQVEEINHNLMSNILL</sequence>
<comment type="caution">
    <text evidence="1">The sequence shown here is derived from an EMBL/GenBank/DDBJ whole genome shotgun (WGS) entry which is preliminary data.</text>
</comment>
<keyword evidence="2" id="KW-1185">Reference proteome</keyword>
<organism evidence="1 2">
    <name type="scientific">Paramecium primaurelia</name>
    <dbReference type="NCBI Taxonomy" id="5886"/>
    <lineage>
        <taxon>Eukaryota</taxon>
        <taxon>Sar</taxon>
        <taxon>Alveolata</taxon>
        <taxon>Ciliophora</taxon>
        <taxon>Intramacronucleata</taxon>
        <taxon>Oligohymenophorea</taxon>
        <taxon>Peniculida</taxon>
        <taxon>Parameciidae</taxon>
        <taxon>Paramecium</taxon>
    </lineage>
</organism>
<gene>
    <name evidence="1" type="ORF">PPRIM_AZ9-3.1.T0380050</name>
</gene>
<dbReference type="OMA" id="NIRQQKH"/>
<reference evidence="1" key="1">
    <citation type="submission" date="2021-01" db="EMBL/GenBank/DDBJ databases">
        <authorList>
            <consortium name="Genoscope - CEA"/>
            <person name="William W."/>
        </authorList>
    </citation>
    <scope>NUCLEOTIDE SEQUENCE</scope>
</reference>
<name>A0A8S1LFU5_PARPR</name>
<accession>A0A8S1LFU5</accession>